<keyword evidence="4" id="KW-1185">Reference proteome</keyword>
<feature type="domain" description="Folliculin-interacting protein C-terminal" evidence="2">
    <location>
        <begin position="462"/>
        <end position="580"/>
    </location>
</feature>
<dbReference type="InterPro" id="IPR028086">
    <property type="entry name" value="FNIP_C_dom"/>
</dbReference>
<dbReference type="InterPro" id="IPR028085">
    <property type="entry name" value="FNIP_mid_dom"/>
</dbReference>
<name>A0AA88LJV0_ARTSF</name>
<dbReference type="Pfam" id="PF14638">
    <property type="entry name" value="FNIP_C"/>
    <property type="match status" value="1"/>
</dbReference>
<gene>
    <name evidence="3" type="ORF">QYM36_000810</name>
</gene>
<comment type="caution">
    <text evidence="3">The sequence shown here is derived from an EMBL/GenBank/DDBJ whole genome shotgun (WGS) entry which is preliminary data.</text>
</comment>
<dbReference type="AlphaFoldDB" id="A0AA88LJV0"/>
<dbReference type="PANTHER" id="PTHR21634:SF9">
    <property type="entry name" value="RE13835P"/>
    <property type="match status" value="1"/>
</dbReference>
<dbReference type="GO" id="GO:0051087">
    <property type="term" value="F:protein-folding chaperone binding"/>
    <property type="evidence" value="ECO:0007669"/>
    <property type="project" value="TreeGrafter"/>
</dbReference>
<evidence type="ECO:0000259" key="2">
    <source>
        <dbReference type="Pfam" id="PF14638"/>
    </source>
</evidence>
<evidence type="ECO:0000313" key="3">
    <source>
        <dbReference type="EMBL" id="KAK2726491.1"/>
    </source>
</evidence>
<protein>
    <submittedName>
        <fullName evidence="3">Uncharacterized protein</fullName>
    </submittedName>
</protein>
<evidence type="ECO:0000259" key="1">
    <source>
        <dbReference type="Pfam" id="PF14637"/>
    </source>
</evidence>
<accession>A0AA88LJV0</accession>
<dbReference type="EMBL" id="JAVRJZ010000002">
    <property type="protein sequence ID" value="KAK2726491.1"/>
    <property type="molecule type" value="Genomic_DNA"/>
</dbReference>
<feature type="domain" description="Folliculin-interacting protein middle" evidence="1">
    <location>
        <begin position="185"/>
        <end position="338"/>
    </location>
</feature>
<organism evidence="3 4">
    <name type="scientific">Artemia franciscana</name>
    <name type="common">Brine shrimp</name>
    <name type="synonym">Artemia sanfranciscana</name>
    <dbReference type="NCBI Taxonomy" id="6661"/>
    <lineage>
        <taxon>Eukaryota</taxon>
        <taxon>Metazoa</taxon>
        <taxon>Ecdysozoa</taxon>
        <taxon>Arthropoda</taxon>
        <taxon>Crustacea</taxon>
        <taxon>Branchiopoda</taxon>
        <taxon>Anostraca</taxon>
        <taxon>Artemiidae</taxon>
        <taxon>Artemia</taxon>
    </lineage>
</organism>
<sequence length="589" mass="67422">MDNRDYTISFLHVQHQNTKGGLRTVLAKHIGERNIESHIFSKLLSSLPDLAFGSVALNETKDMFRIYFFGTDLMILVKTCLILLDKRENYDFRDNSMAFSLTDEEKRNVSWNDSGFYDCSSNKSLSSGSFFYSSQSEGSFIRGHSKGAGRITSSTLRNCSSCTDTKTVTNLSRKKNLSDSFLETRSNPSKKRGKIAISLVIKLKEHSRSWNNVFDHMTRLEECLGKLQFCVRTHFAKSSYLERGTDNVEAKIMEGLRDFECEPLENKNFLNASEGSKLFMHLLRRLEKILDTKETKFFLSTLCSAVLTHNHDWLSHIGHNIKKSNKQCYIILFGMNRSLLEELKTFLNLLLEPCSRLSIRKKRLAVRCDTCPLVDQKRKFILRRKSFSGRVSMDDANFQKRSRSEVICPKSCTEDLSQKCITKDRIRLIHANKKNTKWQSCFKDPQYVKNDIDLSPDYLKYTYVIGDIENYEALTLSTSASTAIPGGKLNLLRSSSMLSPLIGSAIEETCKAAELTKSAETVNRYFNGFLQRITMLSRTLVKCLTPEPRWEIHELARNLGIHTADLPLLLEIASVYSPGIENSYRLNFR</sequence>
<proteinExistence type="predicted"/>
<dbReference type="PANTHER" id="PTHR21634">
    <property type="entry name" value="RE13835P"/>
    <property type="match status" value="1"/>
</dbReference>
<reference evidence="3" key="1">
    <citation type="submission" date="2023-07" db="EMBL/GenBank/DDBJ databases">
        <title>Chromosome-level genome assembly of Artemia franciscana.</title>
        <authorList>
            <person name="Jo E."/>
        </authorList>
    </citation>
    <scope>NUCLEOTIDE SEQUENCE</scope>
    <source>
        <tissue evidence="3">Whole body</tissue>
    </source>
</reference>
<dbReference type="Proteomes" id="UP001187531">
    <property type="component" value="Unassembled WGS sequence"/>
</dbReference>
<dbReference type="GO" id="GO:0005737">
    <property type="term" value="C:cytoplasm"/>
    <property type="evidence" value="ECO:0007669"/>
    <property type="project" value="TreeGrafter"/>
</dbReference>
<dbReference type="GO" id="GO:0042030">
    <property type="term" value="F:ATPase inhibitor activity"/>
    <property type="evidence" value="ECO:0007669"/>
    <property type="project" value="TreeGrafter"/>
</dbReference>
<dbReference type="Pfam" id="PF14637">
    <property type="entry name" value="FNIP_M"/>
    <property type="match status" value="1"/>
</dbReference>
<evidence type="ECO:0000313" key="4">
    <source>
        <dbReference type="Proteomes" id="UP001187531"/>
    </source>
</evidence>